<feature type="domain" description="PPM-type phosphatase" evidence="3">
    <location>
        <begin position="10"/>
        <end position="264"/>
    </location>
</feature>
<name>A0A0P6XMR4_9CHLR</name>
<dbReference type="SMART" id="SM00332">
    <property type="entry name" value="PP2Cc"/>
    <property type="match status" value="1"/>
</dbReference>
<dbReference type="PROSITE" id="PS51746">
    <property type="entry name" value="PPM_2"/>
    <property type="match status" value="1"/>
</dbReference>
<evidence type="ECO:0000259" key="3">
    <source>
        <dbReference type="PROSITE" id="PS51746"/>
    </source>
</evidence>
<reference evidence="4 5" key="1">
    <citation type="submission" date="2015-07" db="EMBL/GenBank/DDBJ databases">
        <title>Genome sequence of Levilinea saccharolytica DSM 16555.</title>
        <authorList>
            <person name="Hemp J."/>
            <person name="Ward L.M."/>
            <person name="Pace L.A."/>
            <person name="Fischer W.W."/>
        </authorList>
    </citation>
    <scope>NUCLEOTIDE SEQUENCE [LARGE SCALE GENOMIC DNA]</scope>
    <source>
        <strain evidence="4 5">KIBI-1</strain>
    </source>
</reference>
<evidence type="ECO:0000256" key="2">
    <source>
        <dbReference type="SAM" id="Phobius"/>
    </source>
</evidence>
<organism evidence="4 5">
    <name type="scientific">Levilinea saccharolytica</name>
    <dbReference type="NCBI Taxonomy" id="229921"/>
    <lineage>
        <taxon>Bacteria</taxon>
        <taxon>Bacillati</taxon>
        <taxon>Chloroflexota</taxon>
        <taxon>Anaerolineae</taxon>
        <taxon>Anaerolineales</taxon>
        <taxon>Anaerolineaceae</taxon>
        <taxon>Levilinea</taxon>
    </lineage>
</organism>
<dbReference type="SMART" id="SM00331">
    <property type="entry name" value="PP2C_SIG"/>
    <property type="match status" value="1"/>
</dbReference>
<accession>A0A0P6XMR4</accession>
<dbReference type="GO" id="GO:0004722">
    <property type="term" value="F:protein serine/threonine phosphatase activity"/>
    <property type="evidence" value="ECO:0007669"/>
    <property type="project" value="InterPro"/>
</dbReference>
<dbReference type="SUPFAM" id="SSF81606">
    <property type="entry name" value="PP2C-like"/>
    <property type="match status" value="1"/>
</dbReference>
<dbReference type="PANTHER" id="PTHR47992">
    <property type="entry name" value="PROTEIN PHOSPHATASE"/>
    <property type="match status" value="1"/>
</dbReference>
<dbReference type="CDD" id="cd00143">
    <property type="entry name" value="PP2Cc"/>
    <property type="match status" value="1"/>
</dbReference>
<gene>
    <name evidence="4" type="ORF">ADN01_09985</name>
</gene>
<dbReference type="Pfam" id="PF13672">
    <property type="entry name" value="PP2C_2"/>
    <property type="match status" value="1"/>
</dbReference>
<feature type="transmembrane region" description="Helical" evidence="2">
    <location>
        <begin position="277"/>
        <end position="301"/>
    </location>
</feature>
<proteinExistence type="predicted"/>
<comment type="caution">
    <text evidence="4">The sequence shown here is derived from an EMBL/GenBank/DDBJ whole genome shotgun (WGS) entry which is preliminary data.</text>
</comment>
<dbReference type="Proteomes" id="UP000050501">
    <property type="component" value="Unassembled WGS sequence"/>
</dbReference>
<evidence type="ECO:0000313" key="5">
    <source>
        <dbReference type="Proteomes" id="UP000050501"/>
    </source>
</evidence>
<feature type="region of interest" description="Disordered" evidence="1">
    <location>
        <begin position="310"/>
        <end position="342"/>
    </location>
</feature>
<dbReference type="InterPro" id="IPR015655">
    <property type="entry name" value="PP2C"/>
</dbReference>
<dbReference type="InterPro" id="IPR036457">
    <property type="entry name" value="PPM-type-like_dom_sf"/>
</dbReference>
<sequence>MIRTEHAHLTTAAATHPGMTGKINEDRYAVSAFQAGDEPVLLAVLCDGIGGHQAGEVAAELAVEIISEVVADSDGTDPLKILDEAIVESSERIRELAESSPTYHGMGATCALAWVQGKRLYTGTVGDSRIYLLRGGVLRQLSTDHTWIQEALEGGFIRPDQVKGHPNSHVIRRYLGSPNPPRLDHRLRLNGSENDKNALANQGLLLQPKDRLLLCSDGLTDLVEREEIEDILRRQPLQSAADALVQLANARGGHDNITLVVAEVPPPPPRKLSFKPLVLGCMVLVLVSALIAVAILGALWWQQRSGAPSPTPALWEQSLTPPPGAPGLATAAPTASLQPGATLTPSLTPILLPAPLEDGATLTPWPTNPPPSVP</sequence>
<evidence type="ECO:0000256" key="1">
    <source>
        <dbReference type="SAM" id="MobiDB-lite"/>
    </source>
</evidence>
<feature type="compositionally biased region" description="Low complexity" evidence="1">
    <location>
        <begin position="326"/>
        <end position="335"/>
    </location>
</feature>
<keyword evidence="2" id="KW-1133">Transmembrane helix</keyword>
<dbReference type="InterPro" id="IPR001932">
    <property type="entry name" value="PPM-type_phosphatase-like_dom"/>
</dbReference>
<dbReference type="RefSeq" id="WP_075071110.1">
    <property type="nucleotide sequence ID" value="NZ_LGCM01000037.1"/>
</dbReference>
<keyword evidence="2" id="KW-0812">Transmembrane</keyword>
<dbReference type="STRING" id="229921.ADN01_09985"/>
<dbReference type="Gene3D" id="3.60.40.10">
    <property type="entry name" value="PPM-type phosphatase domain"/>
    <property type="match status" value="1"/>
</dbReference>
<keyword evidence="5" id="KW-1185">Reference proteome</keyword>
<protein>
    <recommendedName>
        <fullName evidence="3">PPM-type phosphatase domain-containing protein</fullName>
    </recommendedName>
</protein>
<dbReference type="AlphaFoldDB" id="A0A0P6XMR4"/>
<evidence type="ECO:0000313" key="4">
    <source>
        <dbReference type="EMBL" id="KPL81644.1"/>
    </source>
</evidence>
<keyword evidence="2" id="KW-0472">Membrane</keyword>
<dbReference type="EMBL" id="LGCM01000037">
    <property type="protein sequence ID" value="KPL81644.1"/>
    <property type="molecule type" value="Genomic_DNA"/>
</dbReference>